<dbReference type="PANTHER" id="PTHR31464">
    <property type="entry name" value="PROTEIN CBG01266"/>
    <property type="match status" value="1"/>
</dbReference>
<organism evidence="2">
    <name type="scientific">Caenorhabditis brenneri</name>
    <name type="common">Nematode worm</name>
    <dbReference type="NCBI Taxonomy" id="135651"/>
    <lineage>
        <taxon>Eukaryota</taxon>
        <taxon>Metazoa</taxon>
        <taxon>Ecdysozoa</taxon>
        <taxon>Nematoda</taxon>
        <taxon>Chromadorea</taxon>
        <taxon>Rhabditida</taxon>
        <taxon>Rhabditina</taxon>
        <taxon>Rhabditomorpha</taxon>
        <taxon>Rhabditoidea</taxon>
        <taxon>Rhabditidae</taxon>
        <taxon>Peloderinae</taxon>
        <taxon>Caenorhabditis</taxon>
    </lineage>
</organism>
<dbReference type="EMBL" id="GL379971">
    <property type="protein sequence ID" value="EGT39512.1"/>
    <property type="molecule type" value="Genomic_DNA"/>
</dbReference>
<dbReference type="eggNOG" id="ENOG502TJHI">
    <property type="taxonomic scope" value="Eukaryota"/>
</dbReference>
<name>G0NXE9_CAEBE</name>
<dbReference type="Proteomes" id="UP000008068">
    <property type="component" value="Unassembled WGS sequence"/>
</dbReference>
<sequence length="443" mass="50572">MGEGLIPEPTSPNVLVHGHDIPMNGLQAPADSDTLDKIDGAVQIISGSLAIGMIVTPPPINLACGVLAAVGSFISVGINAFGEKSDPVAEKFKLLTQKLKELEEKIIARFDEMKVFISENKFSMEVIGEVATLKKFMMKVFESSIMNIASDHKLAIENFRKACDLTPPLTIAYTISSLLAQKTTNPLTMAIEKSHKDKEKEVAYWEDVFRTLIWDLVLIECIAAGLFKKENLYHCERIIEESMEIDDILEEIEKSYNVGPWAVFKKEFPNFAEGLIWHGTDKKHRMELVQNELKKKCPRDSFYICIFDSGEFEKDYYYHIDKPHNIVEAKDFASREYGNRKFSIFVYRSYKGTRIAQSEYDWLVKKMKKDPKYDNKKSNKELVELMKKDVRSDGLIAVMSYWKSSYIGFVNCPEYAKGPGNFCMTWLGDHKDRKAIDWIVGFP</sequence>
<dbReference type="OrthoDB" id="5899313at2759"/>
<reference evidence="2" key="1">
    <citation type="submission" date="2011-07" db="EMBL/GenBank/DDBJ databases">
        <authorList>
            <consortium name="Caenorhabditis brenneri Sequencing and Analysis Consortium"/>
            <person name="Wilson R.K."/>
        </authorList>
    </citation>
    <scope>NUCLEOTIDE SEQUENCE [LARGE SCALE GENOMIC DNA]</scope>
    <source>
        <strain evidence="2">PB2801</strain>
    </source>
</reference>
<keyword evidence="2" id="KW-1185">Reference proteome</keyword>
<evidence type="ECO:0000313" key="1">
    <source>
        <dbReference type="EMBL" id="EGT39512.1"/>
    </source>
</evidence>
<evidence type="ECO:0000313" key="2">
    <source>
        <dbReference type="Proteomes" id="UP000008068"/>
    </source>
</evidence>
<dbReference type="InterPro" id="IPR007767">
    <property type="entry name" value="DUF684"/>
</dbReference>
<dbReference type="STRING" id="135651.G0NXE9"/>
<accession>G0NXE9</accession>
<gene>
    <name evidence="1" type="ORF">CAEBREN_13340</name>
</gene>
<proteinExistence type="predicted"/>
<dbReference type="Pfam" id="PF05075">
    <property type="entry name" value="DUF684"/>
    <property type="match status" value="1"/>
</dbReference>
<protein>
    <submittedName>
        <fullName evidence="1">Uncharacterized protein</fullName>
    </submittedName>
</protein>
<dbReference type="InParanoid" id="G0NXE9"/>
<dbReference type="HOGENOM" id="CLU_040461_1_0_1"/>
<dbReference type="AlphaFoldDB" id="G0NXE9"/>
<dbReference type="PANTHER" id="PTHR31464:SF3">
    <property type="entry name" value="AAA DOMAIN-CONTAINING PROTEIN-RELATED"/>
    <property type="match status" value="1"/>
</dbReference>